<evidence type="ECO:0000313" key="18">
    <source>
        <dbReference type="Proteomes" id="UP000002613"/>
    </source>
</evidence>
<dbReference type="Gene3D" id="3.20.10.10">
    <property type="entry name" value="D-amino Acid Aminotransferase, subunit A, domain 2"/>
    <property type="match status" value="1"/>
</dbReference>
<dbReference type="GO" id="GO:0009098">
    <property type="term" value="P:L-leucine biosynthetic process"/>
    <property type="evidence" value="ECO:0007669"/>
    <property type="project" value="UniProtKB-UniPathway"/>
</dbReference>
<dbReference type="Gene3D" id="3.30.470.10">
    <property type="match status" value="1"/>
</dbReference>
<reference evidence="18" key="1">
    <citation type="submission" date="2010-02" db="EMBL/GenBank/DDBJ databases">
        <title>Complete sequence of Ferroglobus placidus DSM 10642.</title>
        <authorList>
            <consortium name="US DOE Joint Genome Institute"/>
            <person name="Lucas S."/>
            <person name="Copeland A."/>
            <person name="Lapidus A."/>
            <person name="Cheng J.-F."/>
            <person name="Bruce D."/>
            <person name="Goodwin L."/>
            <person name="Pitluck S."/>
            <person name="Saunders E."/>
            <person name="Brettin T."/>
            <person name="Detter J.C."/>
            <person name="Han C."/>
            <person name="Tapia R."/>
            <person name="Larimer F."/>
            <person name="Land M."/>
            <person name="Hauser L."/>
            <person name="Kyrpides N."/>
            <person name="Ivanova N."/>
            <person name="Holmes D."/>
            <person name="Lovley D."/>
            <person name="Kyrpides N."/>
            <person name="Anderson I.J."/>
            <person name="Woyke T."/>
        </authorList>
    </citation>
    <scope>NUCLEOTIDE SEQUENCE [LARGE SCALE GENOMIC DNA]</scope>
    <source>
        <strain evidence="18">DSM 10642 / AEDII12DO</strain>
    </source>
</reference>
<dbReference type="NCBIfam" id="NF006185">
    <property type="entry name" value="PRK08320.1"/>
    <property type="match status" value="1"/>
</dbReference>
<comment type="cofactor">
    <cofactor evidence="1 16">
        <name>pyridoxal 5'-phosphate</name>
        <dbReference type="ChEBI" id="CHEBI:597326"/>
    </cofactor>
</comment>
<dbReference type="GO" id="GO:0009099">
    <property type="term" value="P:L-valine biosynthetic process"/>
    <property type="evidence" value="ECO:0007669"/>
    <property type="project" value="UniProtKB-UniPathway"/>
</dbReference>
<gene>
    <name evidence="16" type="primary">ilvE</name>
    <name evidence="17" type="ordered locus">Ferp_0064</name>
</gene>
<dbReference type="InterPro" id="IPR043131">
    <property type="entry name" value="BCAT-like_N"/>
</dbReference>
<evidence type="ECO:0000256" key="13">
    <source>
        <dbReference type="ARBA" id="ARBA00048798"/>
    </source>
</evidence>
<dbReference type="GO" id="GO:0052656">
    <property type="term" value="F:L-isoleucine-2-oxoglutarate transaminase activity"/>
    <property type="evidence" value="ECO:0007669"/>
    <property type="project" value="RHEA"/>
</dbReference>
<dbReference type="NCBIfam" id="NF005146">
    <property type="entry name" value="PRK06606.1"/>
    <property type="match status" value="1"/>
</dbReference>
<evidence type="ECO:0000256" key="16">
    <source>
        <dbReference type="RuleBase" id="RU364094"/>
    </source>
</evidence>
<evidence type="ECO:0000256" key="9">
    <source>
        <dbReference type="ARBA" id="ARBA00022679"/>
    </source>
</evidence>
<comment type="pathway">
    <text evidence="3 16">Amino-acid biosynthesis; L-isoleucine biosynthesis; L-isoleucine from 2-oxobutanoate: step 4/4.</text>
</comment>
<evidence type="ECO:0000256" key="11">
    <source>
        <dbReference type="ARBA" id="ARBA00023304"/>
    </source>
</evidence>
<evidence type="ECO:0000256" key="14">
    <source>
        <dbReference type="ARBA" id="ARBA00049229"/>
    </source>
</evidence>
<keyword evidence="7 16" id="KW-0032">Aminotransferase</keyword>
<dbReference type="CDD" id="cd01558">
    <property type="entry name" value="D-AAT_like"/>
    <property type="match status" value="1"/>
</dbReference>
<keyword evidence="9 16" id="KW-0808">Transferase</keyword>
<dbReference type="PANTHER" id="PTHR42743:SF11">
    <property type="entry name" value="AMINODEOXYCHORISMATE LYASE"/>
    <property type="match status" value="1"/>
</dbReference>
<dbReference type="KEGG" id="fpl:Ferp_0064"/>
<dbReference type="GO" id="GO:0052654">
    <property type="term" value="F:L-leucine-2-oxoglutarate transaminase activity"/>
    <property type="evidence" value="ECO:0007669"/>
    <property type="project" value="RHEA"/>
</dbReference>
<comment type="pathway">
    <text evidence="5 16">Amino-acid biosynthesis; L-leucine biosynthesis; L-leucine from 3-methyl-2-oxobutanoate: step 4/4.</text>
</comment>
<dbReference type="EC" id="2.6.1.42" evidence="16"/>
<comment type="pathway">
    <text evidence="4 16">Amino-acid biosynthesis; L-valine biosynthesis; L-valine from pyruvate: step 4/4.</text>
</comment>
<dbReference type="eggNOG" id="arCOG02297">
    <property type="taxonomic scope" value="Archaea"/>
</dbReference>
<dbReference type="NCBIfam" id="TIGR01122">
    <property type="entry name" value="ilvE_I"/>
    <property type="match status" value="1"/>
</dbReference>
<evidence type="ECO:0000256" key="10">
    <source>
        <dbReference type="ARBA" id="ARBA00022898"/>
    </source>
</evidence>
<dbReference type="OrthoDB" id="6469at2157"/>
<keyword evidence="8 16" id="KW-0028">Amino-acid biosynthesis</keyword>
<dbReference type="UniPathway" id="UPA00047">
    <property type="reaction ID" value="UER00058"/>
</dbReference>
<evidence type="ECO:0000256" key="6">
    <source>
        <dbReference type="ARBA" id="ARBA00009320"/>
    </source>
</evidence>
<dbReference type="Pfam" id="PF01063">
    <property type="entry name" value="Aminotran_4"/>
    <property type="match status" value="1"/>
</dbReference>
<dbReference type="FunFam" id="3.20.10.10:FF:000002">
    <property type="entry name" value="D-alanine aminotransferase"/>
    <property type="match status" value="1"/>
</dbReference>
<evidence type="ECO:0000313" key="17">
    <source>
        <dbReference type="EMBL" id="ADC64254.1"/>
    </source>
</evidence>
<dbReference type="UniPathway" id="UPA00049">
    <property type="reaction ID" value="UER00062"/>
</dbReference>
<dbReference type="InterPro" id="IPR050571">
    <property type="entry name" value="Class-IV_PLP-Dep_Aminotrnsfr"/>
</dbReference>
<sequence length="292" mass="32879">MEELLIYINGEFVPKSEAKISVFDHGFLYGDGVFEGIRAYNGKVFRLYEHLDRLYDCAKVIDLEIPLTKEEFAQAILETLRVNKLRDAYIRPIVTRGIGDLGLDPRKCGRPNVIIIAQPWDRLYGDLYEKGLKAVTVAVRRNAIDSLPPNIKSLNYLNNILAKIEANVKGGDEAIFLDHNGYVSEGSGDNIFIVKKKVVYTPPTINNLKGITREVVIEILEEENIPFKETHLSLFDLYSADEVFVTGTAAEIAPVTVIDGRKIGDGKPGELTKFLMKKFREKTEKEGVPIYE</sequence>
<dbReference type="GO" id="GO:0009097">
    <property type="term" value="P:isoleucine biosynthetic process"/>
    <property type="evidence" value="ECO:0007669"/>
    <property type="project" value="UniProtKB-UniPathway"/>
</dbReference>
<dbReference type="InterPro" id="IPR036038">
    <property type="entry name" value="Aminotransferase-like"/>
</dbReference>
<evidence type="ECO:0000256" key="15">
    <source>
        <dbReference type="RuleBase" id="RU004106"/>
    </source>
</evidence>
<comment type="function">
    <text evidence="2 16">Acts on leucine, isoleucine and valine.</text>
</comment>
<evidence type="ECO:0000256" key="4">
    <source>
        <dbReference type="ARBA" id="ARBA00004931"/>
    </source>
</evidence>
<evidence type="ECO:0000256" key="5">
    <source>
        <dbReference type="ARBA" id="ARBA00005072"/>
    </source>
</evidence>
<name>D3S118_FERPA</name>
<dbReference type="PROSITE" id="PS00770">
    <property type="entry name" value="AA_TRANSFER_CLASS_4"/>
    <property type="match status" value="1"/>
</dbReference>
<dbReference type="STRING" id="589924.Ferp_0064"/>
<organism evidence="17 18">
    <name type="scientific">Ferroglobus placidus (strain DSM 10642 / AEDII12DO)</name>
    <dbReference type="NCBI Taxonomy" id="589924"/>
    <lineage>
        <taxon>Archaea</taxon>
        <taxon>Methanobacteriati</taxon>
        <taxon>Methanobacteriota</taxon>
        <taxon>Archaeoglobi</taxon>
        <taxon>Archaeoglobales</taxon>
        <taxon>Archaeoglobaceae</taxon>
        <taxon>Ferroglobus</taxon>
    </lineage>
</organism>
<keyword evidence="11 16" id="KW-0100">Branched-chain amino acid biosynthesis</keyword>
<dbReference type="HOGENOM" id="CLU_020844_3_0_2"/>
<dbReference type="RefSeq" id="WP_012964603.1">
    <property type="nucleotide sequence ID" value="NC_013849.1"/>
</dbReference>
<keyword evidence="18" id="KW-1185">Reference proteome</keyword>
<dbReference type="Proteomes" id="UP000002613">
    <property type="component" value="Chromosome"/>
</dbReference>
<proteinExistence type="inferred from homology"/>
<dbReference type="AlphaFoldDB" id="D3S118"/>
<protein>
    <recommendedName>
        <fullName evidence="16">Branched-chain-amino-acid aminotransferase</fullName>
        <shortName evidence="16">BCAT</shortName>
        <ecNumber evidence="16">2.6.1.42</ecNumber>
    </recommendedName>
</protein>
<dbReference type="FunFam" id="3.30.470.10:FF:000006">
    <property type="entry name" value="Branched-chain-amino-acid aminotransferase"/>
    <property type="match status" value="1"/>
</dbReference>
<comment type="catalytic activity">
    <reaction evidence="12 16">
        <text>L-valine + 2-oxoglutarate = 3-methyl-2-oxobutanoate + L-glutamate</text>
        <dbReference type="Rhea" id="RHEA:24813"/>
        <dbReference type="ChEBI" id="CHEBI:11851"/>
        <dbReference type="ChEBI" id="CHEBI:16810"/>
        <dbReference type="ChEBI" id="CHEBI:29985"/>
        <dbReference type="ChEBI" id="CHEBI:57762"/>
        <dbReference type="EC" id="2.6.1.42"/>
    </reaction>
</comment>
<dbReference type="InterPro" id="IPR043132">
    <property type="entry name" value="BCAT-like_C"/>
</dbReference>
<dbReference type="EMBL" id="CP001899">
    <property type="protein sequence ID" value="ADC64254.1"/>
    <property type="molecule type" value="Genomic_DNA"/>
</dbReference>
<accession>D3S118</accession>
<evidence type="ECO:0000256" key="12">
    <source>
        <dbReference type="ARBA" id="ARBA00048212"/>
    </source>
</evidence>
<evidence type="ECO:0000256" key="2">
    <source>
        <dbReference type="ARBA" id="ARBA00003109"/>
    </source>
</evidence>
<evidence type="ECO:0000256" key="7">
    <source>
        <dbReference type="ARBA" id="ARBA00022576"/>
    </source>
</evidence>
<dbReference type="GeneID" id="8777556"/>
<dbReference type="UniPathway" id="UPA00048">
    <property type="reaction ID" value="UER00073"/>
</dbReference>
<reference evidence="17 18" key="2">
    <citation type="journal article" date="2011" name="Stand. Genomic Sci.">
        <title>Complete genome sequence of Ferroglobus placidus AEDII12DO.</title>
        <authorList>
            <person name="Anderson I."/>
            <person name="Risso C."/>
            <person name="Holmes D."/>
            <person name="Lucas S."/>
            <person name="Copeland A."/>
            <person name="Lapidus A."/>
            <person name="Cheng J.F."/>
            <person name="Bruce D."/>
            <person name="Goodwin L."/>
            <person name="Pitluck S."/>
            <person name="Saunders E."/>
            <person name="Brettin T."/>
            <person name="Detter J.C."/>
            <person name="Han C."/>
            <person name="Tapia R."/>
            <person name="Larimer F."/>
            <person name="Land M."/>
            <person name="Hauser L."/>
            <person name="Woyke T."/>
            <person name="Lovley D."/>
            <person name="Kyrpides N."/>
            <person name="Ivanova N."/>
        </authorList>
    </citation>
    <scope>NUCLEOTIDE SEQUENCE [LARGE SCALE GENOMIC DNA]</scope>
    <source>
        <strain evidence="18">DSM 10642 / AEDII12DO</strain>
    </source>
</reference>
<evidence type="ECO:0000256" key="3">
    <source>
        <dbReference type="ARBA" id="ARBA00004824"/>
    </source>
</evidence>
<evidence type="ECO:0000256" key="1">
    <source>
        <dbReference type="ARBA" id="ARBA00001933"/>
    </source>
</evidence>
<dbReference type="PANTHER" id="PTHR42743">
    <property type="entry name" value="AMINO-ACID AMINOTRANSFERASE"/>
    <property type="match status" value="1"/>
</dbReference>
<comment type="catalytic activity">
    <reaction evidence="13 16">
        <text>L-isoleucine + 2-oxoglutarate = (S)-3-methyl-2-oxopentanoate + L-glutamate</text>
        <dbReference type="Rhea" id="RHEA:24801"/>
        <dbReference type="ChEBI" id="CHEBI:16810"/>
        <dbReference type="ChEBI" id="CHEBI:29985"/>
        <dbReference type="ChEBI" id="CHEBI:35146"/>
        <dbReference type="ChEBI" id="CHEBI:58045"/>
        <dbReference type="EC" id="2.6.1.42"/>
    </reaction>
</comment>
<dbReference type="InterPro" id="IPR001544">
    <property type="entry name" value="Aminotrans_IV"/>
</dbReference>
<dbReference type="GO" id="GO:0052655">
    <property type="term" value="F:L-valine-2-oxoglutarate transaminase activity"/>
    <property type="evidence" value="ECO:0007669"/>
    <property type="project" value="RHEA"/>
</dbReference>
<dbReference type="InterPro" id="IPR018300">
    <property type="entry name" value="Aminotrans_IV_CS"/>
</dbReference>
<dbReference type="PaxDb" id="589924-Ferp_0064"/>
<keyword evidence="10 16" id="KW-0663">Pyridoxal phosphate</keyword>
<dbReference type="InterPro" id="IPR005785">
    <property type="entry name" value="B_amino_transI"/>
</dbReference>
<dbReference type="SUPFAM" id="SSF56752">
    <property type="entry name" value="D-aminoacid aminotransferase-like PLP-dependent enzymes"/>
    <property type="match status" value="1"/>
</dbReference>
<comment type="catalytic activity">
    <reaction evidence="14 16">
        <text>L-leucine + 2-oxoglutarate = 4-methyl-2-oxopentanoate + L-glutamate</text>
        <dbReference type="Rhea" id="RHEA:18321"/>
        <dbReference type="ChEBI" id="CHEBI:16810"/>
        <dbReference type="ChEBI" id="CHEBI:17865"/>
        <dbReference type="ChEBI" id="CHEBI:29985"/>
        <dbReference type="ChEBI" id="CHEBI:57427"/>
        <dbReference type="EC" id="2.6.1.42"/>
    </reaction>
</comment>
<comment type="similarity">
    <text evidence="6 15">Belongs to the class-IV pyridoxal-phosphate-dependent aminotransferase family.</text>
</comment>
<evidence type="ECO:0000256" key="8">
    <source>
        <dbReference type="ARBA" id="ARBA00022605"/>
    </source>
</evidence>